<dbReference type="InterPro" id="IPR046341">
    <property type="entry name" value="SET_dom_sf"/>
</dbReference>
<name>D6YTJ8_WADCW</name>
<feature type="domain" description="SET" evidence="1">
    <location>
        <begin position="143"/>
        <end position="258"/>
    </location>
</feature>
<dbReference type="GO" id="GO:0005700">
    <property type="term" value="C:polytene chromosome"/>
    <property type="evidence" value="ECO:0007669"/>
    <property type="project" value="TreeGrafter"/>
</dbReference>
<dbReference type="Pfam" id="PF00856">
    <property type="entry name" value="SET"/>
    <property type="match status" value="1"/>
</dbReference>
<dbReference type="Gene3D" id="2.170.270.10">
    <property type="entry name" value="SET domain"/>
    <property type="match status" value="1"/>
</dbReference>
<dbReference type="PANTHER" id="PTHR46167:SF1">
    <property type="entry name" value="N-LYSINE METHYLTRANSFERASE KMT5A"/>
    <property type="match status" value="1"/>
</dbReference>
<dbReference type="RefSeq" id="WP_013181187.1">
    <property type="nucleotide sequence ID" value="NC_014225.1"/>
</dbReference>
<evidence type="ECO:0000313" key="3">
    <source>
        <dbReference type="Proteomes" id="UP000001505"/>
    </source>
</evidence>
<dbReference type="SUPFAM" id="SSF48403">
    <property type="entry name" value="Ankyrin repeat"/>
    <property type="match status" value="1"/>
</dbReference>
<dbReference type="GO" id="GO:0006357">
    <property type="term" value="P:regulation of transcription by RNA polymerase II"/>
    <property type="evidence" value="ECO:0007669"/>
    <property type="project" value="TreeGrafter"/>
</dbReference>
<dbReference type="Proteomes" id="UP000001505">
    <property type="component" value="Chromosome"/>
</dbReference>
<reference evidence="2 3" key="1">
    <citation type="journal article" date="2010" name="PLoS ONE">
        <title>The Waddlia genome: a window into chlamydial biology.</title>
        <authorList>
            <person name="Bertelli C."/>
            <person name="Collyn F."/>
            <person name="Croxatto A."/>
            <person name="Ruckert C."/>
            <person name="Polkinghorne A."/>
            <person name="Kebbi-Beghdadi C."/>
            <person name="Goesmann A."/>
            <person name="Vaughan L."/>
            <person name="Greub G."/>
        </authorList>
    </citation>
    <scope>NUCLEOTIDE SEQUENCE [LARGE SCALE GENOMIC DNA]</scope>
    <source>
        <strain evidence="3">ATCC VR-1470 / WSU 86-1044</strain>
    </source>
</reference>
<evidence type="ECO:0000313" key="2">
    <source>
        <dbReference type="EMBL" id="ADI37459.1"/>
    </source>
</evidence>
<dbReference type="SUPFAM" id="SSF82199">
    <property type="entry name" value="SET domain"/>
    <property type="match status" value="1"/>
</dbReference>
<gene>
    <name evidence="2" type="ordered locus">wcw_0084</name>
</gene>
<dbReference type="OrthoDB" id="9790349at2"/>
<organism evidence="2 3">
    <name type="scientific">Waddlia chondrophila (strain ATCC VR-1470 / WSU 86-1044)</name>
    <dbReference type="NCBI Taxonomy" id="716544"/>
    <lineage>
        <taxon>Bacteria</taxon>
        <taxon>Pseudomonadati</taxon>
        <taxon>Chlamydiota</taxon>
        <taxon>Chlamydiia</taxon>
        <taxon>Parachlamydiales</taxon>
        <taxon>Waddliaceae</taxon>
        <taxon>Waddlia</taxon>
    </lineage>
</organism>
<dbReference type="InterPro" id="IPR036770">
    <property type="entry name" value="Ankyrin_rpt-contain_sf"/>
</dbReference>
<dbReference type="InterPro" id="IPR001214">
    <property type="entry name" value="SET_dom"/>
</dbReference>
<dbReference type="KEGG" id="wch:wcw_0084"/>
<dbReference type="AlphaFoldDB" id="D6YTJ8"/>
<dbReference type="EMBL" id="CP001928">
    <property type="protein sequence ID" value="ADI37459.1"/>
    <property type="molecule type" value="Genomic_DNA"/>
</dbReference>
<dbReference type="Gene3D" id="1.25.40.20">
    <property type="entry name" value="Ankyrin repeat-containing domain"/>
    <property type="match status" value="1"/>
</dbReference>
<sequence length="271" mass="31309">MFFWNSNHETPLTQAVISGNTELVKRLAHHSVHRKAANYLGFSAEDLAIYLGREEMVDLLGLQKNKVFRVLKKGGNGVVEMDVCEYEKFFHTKYMSSLRVTSYQDFCKIVKKCPKQVKVGKVGASMRDLFESHKEKIKNGYVCESTIKWIDERTGYGLFTDRPINKGEFVGEYAGLLLIRQILSRIRGDYCMRYPKLSFGLSYYTLDAEKMGNEVRFINHDYVPNLQPMSALENGFCHCVLIALRDIKAGEQLTYDYGEDYWSRRDPPVDF</sequence>
<evidence type="ECO:0000259" key="1">
    <source>
        <dbReference type="PROSITE" id="PS50280"/>
    </source>
</evidence>
<dbReference type="HOGENOM" id="CLU_1041506_0_0_0"/>
<dbReference type="eggNOG" id="COG2940">
    <property type="taxonomic scope" value="Bacteria"/>
</dbReference>
<dbReference type="PANTHER" id="PTHR46167">
    <property type="entry name" value="N-LYSINE METHYLTRANSFERASE KMT5A"/>
    <property type="match status" value="1"/>
</dbReference>
<dbReference type="PROSITE" id="PS50280">
    <property type="entry name" value="SET"/>
    <property type="match status" value="1"/>
</dbReference>
<dbReference type="SMART" id="SM00317">
    <property type="entry name" value="SET"/>
    <property type="match status" value="1"/>
</dbReference>
<protein>
    <submittedName>
        <fullName evidence="2">SET domain protein</fullName>
    </submittedName>
</protein>
<accession>D6YTJ8</accession>
<dbReference type="GO" id="GO:0042799">
    <property type="term" value="F:histone H4K20 methyltransferase activity"/>
    <property type="evidence" value="ECO:0007669"/>
    <property type="project" value="TreeGrafter"/>
</dbReference>
<proteinExistence type="predicted"/>
<dbReference type="InterPro" id="IPR051760">
    <property type="entry name" value="KMT5A"/>
</dbReference>
<dbReference type="STRING" id="716544.wcw_0084"/>
<keyword evidence="3" id="KW-1185">Reference proteome</keyword>